<sequence>MQDIQNVVITSSFAAWYVTSNLVIVSLAILLVIILPKITEFLGWACRCRQLLVVRRHSGIWMGVLNALLLIVFEGFVVRNLIDMVVFG</sequence>
<keyword evidence="1" id="KW-0812">Transmembrane</keyword>
<dbReference type="OrthoDB" id="5866477at2759"/>
<keyword evidence="1" id="KW-1133">Transmembrane helix</keyword>
<keyword evidence="1" id="KW-0472">Membrane</keyword>
<dbReference type="Proteomes" id="UP000024635">
    <property type="component" value="Unassembled WGS sequence"/>
</dbReference>
<protein>
    <submittedName>
        <fullName evidence="2">Uncharacterized protein</fullName>
    </submittedName>
</protein>
<gene>
    <name evidence="2" type="primary">Acey_s0782.g2321</name>
    <name evidence="2" type="ORF">Y032_0782g2321</name>
</gene>
<reference evidence="3" key="1">
    <citation type="journal article" date="2015" name="Nat. Genet.">
        <title>The genome and transcriptome of the zoonotic hookworm Ancylostoma ceylanicum identify infection-specific gene families.</title>
        <authorList>
            <person name="Schwarz E.M."/>
            <person name="Hu Y."/>
            <person name="Antoshechkin I."/>
            <person name="Miller M.M."/>
            <person name="Sternberg P.W."/>
            <person name="Aroian R.V."/>
        </authorList>
    </citation>
    <scope>NUCLEOTIDE SEQUENCE</scope>
    <source>
        <strain evidence="3">HY135</strain>
    </source>
</reference>
<keyword evidence="3" id="KW-1185">Reference proteome</keyword>
<dbReference type="EMBL" id="JARK01000382">
    <property type="protein sequence ID" value="EYC37534.1"/>
    <property type="molecule type" value="Genomic_DNA"/>
</dbReference>
<name>A0A016WCL5_9BILA</name>
<feature type="transmembrane region" description="Helical" evidence="1">
    <location>
        <begin position="15"/>
        <end position="38"/>
    </location>
</feature>
<evidence type="ECO:0000313" key="2">
    <source>
        <dbReference type="EMBL" id="EYC37534.1"/>
    </source>
</evidence>
<dbReference type="AlphaFoldDB" id="A0A016WCL5"/>
<accession>A0A016WCL5</accession>
<feature type="transmembrane region" description="Helical" evidence="1">
    <location>
        <begin position="59"/>
        <end position="82"/>
    </location>
</feature>
<evidence type="ECO:0000256" key="1">
    <source>
        <dbReference type="SAM" id="Phobius"/>
    </source>
</evidence>
<organism evidence="2 3">
    <name type="scientific">Ancylostoma ceylanicum</name>
    <dbReference type="NCBI Taxonomy" id="53326"/>
    <lineage>
        <taxon>Eukaryota</taxon>
        <taxon>Metazoa</taxon>
        <taxon>Ecdysozoa</taxon>
        <taxon>Nematoda</taxon>
        <taxon>Chromadorea</taxon>
        <taxon>Rhabditida</taxon>
        <taxon>Rhabditina</taxon>
        <taxon>Rhabditomorpha</taxon>
        <taxon>Strongyloidea</taxon>
        <taxon>Ancylostomatidae</taxon>
        <taxon>Ancylostomatinae</taxon>
        <taxon>Ancylostoma</taxon>
    </lineage>
</organism>
<proteinExistence type="predicted"/>
<evidence type="ECO:0000313" key="3">
    <source>
        <dbReference type="Proteomes" id="UP000024635"/>
    </source>
</evidence>
<comment type="caution">
    <text evidence="2">The sequence shown here is derived from an EMBL/GenBank/DDBJ whole genome shotgun (WGS) entry which is preliminary data.</text>
</comment>